<evidence type="ECO:0000313" key="3">
    <source>
        <dbReference type="Proteomes" id="UP001601058"/>
    </source>
</evidence>
<accession>A0ABW6K2L2</accession>
<evidence type="ECO:0000313" key="2">
    <source>
        <dbReference type="EMBL" id="MFE8698421.1"/>
    </source>
</evidence>
<proteinExistence type="predicted"/>
<evidence type="ECO:0000259" key="1">
    <source>
        <dbReference type="Pfam" id="PF12986"/>
    </source>
</evidence>
<dbReference type="InterPro" id="IPR024617">
    <property type="entry name" value="DUF3870"/>
</dbReference>
<dbReference type="Pfam" id="PF12986">
    <property type="entry name" value="DUF3870"/>
    <property type="match status" value="1"/>
</dbReference>
<feature type="domain" description="DUF3870" evidence="1">
    <location>
        <begin position="8"/>
        <end position="101"/>
    </location>
</feature>
<name>A0ABW6K2L2_9BACI</name>
<organism evidence="2 3">
    <name type="scientific">Cytobacillus mangrovibacter</name>
    <dbReference type="NCBI Taxonomy" id="3299024"/>
    <lineage>
        <taxon>Bacteria</taxon>
        <taxon>Bacillati</taxon>
        <taxon>Bacillota</taxon>
        <taxon>Bacilli</taxon>
        <taxon>Bacillales</taxon>
        <taxon>Bacillaceae</taxon>
        <taxon>Cytobacillus</taxon>
    </lineage>
</organism>
<gene>
    <name evidence="2" type="ORF">ACFYKT_19115</name>
</gene>
<dbReference type="EMBL" id="JBIACJ010000014">
    <property type="protein sequence ID" value="MFE8698421.1"/>
    <property type="molecule type" value="Genomic_DNA"/>
</dbReference>
<comment type="caution">
    <text evidence="2">The sequence shown here is derived from an EMBL/GenBank/DDBJ whole genome shotgun (WGS) entry which is preliminary data.</text>
</comment>
<protein>
    <submittedName>
        <fullName evidence="2">DUF3870 domain-containing protein</fullName>
    </submittedName>
</protein>
<reference evidence="2 3" key="1">
    <citation type="submission" date="2024-08" db="EMBL/GenBank/DDBJ databases">
        <title>Two novel Cytobacillus novel species.</title>
        <authorList>
            <person name="Liu G."/>
        </authorList>
    </citation>
    <scope>NUCLEOTIDE SEQUENCE [LARGE SCALE GENOMIC DNA]</scope>
    <source>
        <strain evidence="2 3">FJAT-53684</strain>
    </source>
</reference>
<dbReference type="RefSeq" id="WP_389222794.1">
    <property type="nucleotide sequence ID" value="NZ_JBIACJ010000014.1"/>
</dbReference>
<keyword evidence="3" id="KW-1185">Reference proteome</keyword>
<dbReference type="Proteomes" id="UP001601058">
    <property type="component" value="Unassembled WGS sequence"/>
</dbReference>
<sequence length="105" mass="11750">MSDDVYLIVSGHAQVPKGVALHEEKKYIGAVWVINKSTKIIEKAEFTLITSLSNEFLSNLVIGYDLNQGIDNLLNKIKKLCLMPSQGAIIQAVRSAYERFKENPK</sequence>